<dbReference type="Proteomes" id="UP000002748">
    <property type="component" value="Unassembled WGS sequence"/>
</dbReference>
<dbReference type="HOGENOM" id="CLU_039184_1_0_1"/>
<dbReference type="InterPro" id="IPR029033">
    <property type="entry name" value="His_PPase_superfam"/>
</dbReference>
<evidence type="ECO:0008006" key="3">
    <source>
        <dbReference type="Google" id="ProtNLM"/>
    </source>
</evidence>
<dbReference type="GeneID" id="25984260"/>
<dbReference type="EMBL" id="ALBS01000138">
    <property type="protein sequence ID" value="EJT50036.1"/>
    <property type="molecule type" value="Genomic_DNA"/>
</dbReference>
<name>J5TAY6_TRIAS</name>
<dbReference type="CDD" id="cd07067">
    <property type="entry name" value="HP_PGM_like"/>
    <property type="match status" value="1"/>
</dbReference>
<organism evidence="1 2">
    <name type="scientific">Trichosporon asahii var. asahii (strain ATCC 90039 / CBS 2479 / JCM 2466 / KCTC 7840 / NBRC 103889/ NCYC 2677 / UAMH 7654)</name>
    <name type="common">Yeast</name>
    <dbReference type="NCBI Taxonomy" id="1186058"/>
    <lineage>
        <taxon>Eukaryota</taxon>
        <taxon>Fungi</taxon>
        <taxon>Dikarya</taxon>
        <taxon>Basidiomycota</taxon>
        <taxon>Agaricomycotina</taxon>
        <taxon>Tremellomycetes</taxon>
        <taxon>Trichosporonales</taxon>
        <taxon>Trichosporonaceae</taxon>
        <taxon>Trichosporon</taxon>
    </lineage>
</organism>
<dbReference type="GO" id="GO:0016791">
    <property type="term" value="F:phosphatase activity"/>
    <property type="evidence" value="ECO:0007669"/>
    <property type="project" value="TreeGrafter"/>
</dbReference>
<dbReference type="GO" id="GO:0005737">
    <property type="term" value="C:cytoplasm"/>
    <property type="evidence" value="ECO:0007669"/>
    <property type="project" value="TreeGrafter"/>
</dbReference>
<dbReference type="InterPro" id="IPR013078">
    <property type="entry name" value="His_Pase_superF_clade-1"/>
</dbReference>
<dbReference type="PANTHER" id="PTHR48100">
    <property type="entry name" value="BROAD-SPECIFICITY PHOSPHATASE YOR283W-RELATED"/>
    <property type="match status" value="1"/>
</dbReference>
<dbReference type="PANTHER" id="PTHR48100:SF54">
    <property type="entry name" value="PHOSPHATASE SPAC5H10.03-RELATED"/>
    <property type="match status" value="1"/>
</dbReference>
<dbReference type="Gene3D" id="3.40.50.1240">
    <property type="entry name" value="Phosphoglycerate mutase-like"/>
    <property type="match status" value="1"/>
</dbReference>
<dbReference type="AlphaFoldDB" id="J5TAY6"/>
<sequence length="249" mass="28028">MVHEPTRKRILLVRHAQAEHNVASDWEIPDAPLTKVGRRQAGNLHAATRTGLQATAELLVTSPMRRALETTLVGLPNLKERLEAQGKPTIVLDLAQEVGDEPCDVPLHPVEALAASNDGMFQRAGLDFSTLSPDYASKKGIFDPDNTEERARQLRQWLRARPEREIVLVAHGDILRYLVDGYHSSRRWEHCAVLLTTFETNEHDWDARLVEVGPRGIVEPTRRPNHVFWSDIVERIATPTIEAPKILSC</sequence>
<accession>J5TAY6</accession>
<evidence type="ECO:0000313" key="1">
    <source>
        <dbReference type="EMBL" id="EJT50036.1"/>
    </source>
</evidence>
<dbReference type="SUPFAM" id="SSF53254">
    <property type="entry name" value="Phosphoglycerate mutase-like"/>
    <property type="match status" value="1"/>
</dbReference>
<comment type="caution">
    <text evidence="1">The sequence shown here is derived from an EMBL/GenBank/DDBJ whole genome shotgun (WGS) entry which is preliminary data.</text>
</comment>
<dbReference type="Pfam" id="PF00300">
    <property type="entry name" value="His_Phos_1"/>
    <property type="match status" value="1"/>
</dbReference>
<dbReference type="InterPro" id="IPR050275">
    <property type="entry name" value="PGM_Phosphatase"/>
</dbReference>
<reference evidence="1 2" key="1">
    <citation type="journal article" date="2012" name="Eukaryot. Cell">
        <title>Draft genome sequence of CBS 2479, the standard type strain of Trichosporon asahii.</title>
        <authorList>
            <person name="Yang R.Y."/>
            <person name="Li H.T."/>
            <person name="Zhu H."/>
            <person name="Zhou G.P."/>
            <person name="Wang M."/>
            <person name="Wang L."/>
        </authorList>
    </citation>
    <scope>NUCLEOTIDE SEQUENCE [LARGE SCALE GENOMIC DNA]</scope>
    <source>
        <strain evidence="2">ATCC 90039 / CBS 2479 / JCM 2466 / KCTC 7840 / NCYC 2677 / UAMH 7654</strain>
    </source>
</reference>
<dbReference type="KEGG" id="tasa:A1Q1_00746"/>
<dbReference type="RefSeq" id="XP_014181182.1">
    <property type="nucleotide sequence ID" value="XM_014325707.1"/>
</dbReference>
<evidence type="ECO:0000313" key="2">
    <source>
        <dbReference type="Proteomes" id="UP000002748"/>
    </source>
</evidence>
<dbReference type="SMART" id="SM00855">
    <property type="entry name" value="PGAM"/>
    <property type="match status" value="1"/>
</dbReference>
<protein>
    <recommendedName>
        <fullName evidence="3">Phosphoglycerate mutase</fullName>
    </recommendedName>
</protein>
<dbReference type="OrthoDB" id="496981at2759"/>
<dbReference type="VEuPathDB" id="FungiDB:A1Q1_00746"/>
<gene>
    <name evidence="1" type="ORF">A1Q1_00746</name>
</gene>
<proteinExistence type="predicted"/>